<keyword evidence="1" id="KW-0560">Oxidoreductase</keyword>
<evidence type="ECO:0000313" key="1">
    <source>
        <dbReference type="EMBL" id="PTQ56182.1"/>
    </source>
</evidence>
<accession>A0A2R6Y0M2</accession>
<protein>
    <submittedName>
        <fullName evidence="1">Toluene-4-monooxygenase, subunit TmoA</fullName>
    </submittedName>
</protein>
<reference evidence="2" key="1">
    <citation type="journal article" date="2018" name="Sci. Rep.">
        <title>Lignite coal burning seam in the remote Altai Mountains harbors a hydrogen-driven thermophilic microbial community.</title>
        <authorList>
            <person name="Kadnikov V.V."/>
            <person name="Mardanov A.V."/>
            <person name="Ivasenko D.A."/>
            <person name="Antsiferov D.V."/>
            <person name="Beletsky A.V."/>
            <person name="Karnachuk O.V."/>
            <person name="Ravin N.V."/>
        </authorList>
    </citation>
    <scope>NUCLEOTIDE SEQUENCE [LARGE SCALE GENOMIC DNA]</scope>
</reference>
<dbReference type="AlphaFoldDB" id="A0A2R6Y0M2"/>
<gene>
    <name evidence="1" type="ORF">BSOLF_0609</name>
</gene>
<evidence type="ECO:0000313" key="2">
    <source>
        <dbReference type="Proteomes" id="UP000244338"/>
    </source>
</evidence>
<proteinExistence type="predicted"/>
<sequence>MPKLDRAAYYDLTRDMNWHFKYVPFEAAFPAEMVYNPDVPLEEWWTWDEPYK</sequence>
<organism evidence="1 2">
    <name type="scientific">Candidatus Carbonibacillus altaicus</name>
    <dbReference type="NCBI Taxonomy" id="2163959"/>
    <lineage>
        <taxon>Bacteria</taxon>
        <taxon>Bacillati</taxon>
        <taxon>Bacillota</taxon>
        <taxon>Bacilli</taxon>
        <taxon>Bacillales</taxon>
        <taxon>Candidatus Carbonibacillus</taxon>
    </lineage>
</organism>
<dbReference type="Proteomes" id="UP000244338">
    <property type="component" value="Unassembled WGS sequence"/>
</dbReference>
<name>A0A2R6Y0M2_9BACL</name>
<comment type="caution">
    <text evidence="1">The sequence shown here is derived from an EMBL/GenBank/DDBJ whole genome shotgun (WGS) entry which is preliminary data.</text>
</comment>
<dbReference type="InterPro" id="IPR012348">
    <property type="entry name" value="RNR-like"/>
</dbReference>
<dbReference type="EMBL" id="PEBX01000040">
    <property type="protein sequence ID" value="PTQ56182.1"/>
    <property type="molecule type" value="Genomic_DNA"/>
</dbReference>
<keyword evidence="1" id="KW-0503">Monooxygenase</keyword>
<dbReference type="Gene3D" id="1.10.620.20">
    <property type="entry name" value="Ribonucleotide Reductase, subunit A"/>
    <property type="match status" value="1"/>
</dbReference>
<dbReference type="GO" id="GO:0004497">
    <property type="term" value="F:monooxygenase activity"/>
    <property type="evidence" value="ECO:0007669"/>
    <property type="project" value="UniProtKB-KW"/>
</dbReference>